<dbReference type="KEGG" id="hms:HMU11950"/>
<gene>
    <name evidence="1" type="ordered locus">HMU11950</name>
</gene>
<proteinExistence type="predicted"/>
<dbReference type="EMBL" id="FN555004">
    <property type="protein sequence ID" value="CBG40450.1"/>
    <property type="molecule type" value="Genomic_DNA"/>
</dbReference>
<sequence length="137" mass="15578">MRGFFTSIVLIVMVLFLEACRPKGPKTPKNALAVQVKDFSQRNFLLKRANQKPMILNAKCFKGICNFSVFDSLGRAILVRRYESGAFQDLPATPYNNSLDSVFLYIIQNPNTTQRVFHLQSQAIFLESYDPGQLENP</sequence>
<evidence type="ECO:0000313" key="2">
    <source>
        <dbReference type="Proteomes" id="UP000001522"/>
    </source>
</evidence>
<protein>
    <submittedName>
        <fullName evidence="1">Putative outer membrane protein</fullName>
    </submittedName>
</protein>
<evidence type="ECO:0000313" key="1">
    <source>
        <dbReference type="EMBL" id="CBG40450.1"/>
    </source>
</evidence>
<organism evidence="1 2">
    <name type="scientific">Helicobacter mustelae (strain ATCC 43772 / CCUG 25715 / CIP 103759 / LMG 18044 / NCTC 12198 / R85-136P)</name>
    <name type="common">Campylobacter mustelae</name>
    <dbReference type="NCBI Taxonomy" id="679897"/>
    <lineage>
        <taxon>Bacteria</taxon>
        <taxon>Pseudomonadati</taxon>
        <taxon>Campylobacterota</taxon>
        <taxon>Epsilonproteobacteria</taxon>
        <taxon>Campylobacterales</taxon>
        <taxon>Helicobacteraceae</taxon>
        <taxon>Helicobacter</taxon>
    </lineage>
</organism>
<accession>D3UIX5</accession>
<dbReference type="AlphaFoldDB" id="D3UIX5"/>
<dbReference type="RefSeq" id="WP_013023519.1">
    <property type="nucleotide sequence ID" value="NC_013949.1"/>
</dbReference>
<dbReference type="HOGENOM" id="CLU_1862420_0_0_7"/>
<dbReference type="STRING" id="679897.HMU11950"/>
<reference evidence="1 2" key="1">
    <citation type="journal article" date="2010" name="BMC Genomics">
        <title>Comparative genomics and proteomics of Helicobacter mustelae, an ulcerogenic and carcinogenic gastric pathogen.</title>
        <authorList>
            <person name="O'Toole P.W."/>
            <person name="Snelling W.J."/>
            <person name="Canchaya C."/>
            <person name="Forde B.M."/>
            <person name="Hardie K.R."/>
            <person name="Josenhans C."/>
            <person name="Graham R.L.J."/>
            <person name="McMullan G."/>
            <person name="Parkhill J."/>
            <person name="Belda E."/>
            <person name="Bentley S.D."/>
        </authorList>
    </citation>
    <scope>NUCLEOTIDE SEQUENCE [LARGE SCALE GENOMIC DNA]</scope>
    <source>
        <strain evidence="2">ATCC 43772 / LMG 18044 / NCTC 12198 / 12198</strain>
    </source>
</reference>
<name>D3UIX5_HELM1</name>
<dbReference type="Proteomes" id="UP000001522">
    <property type="component" value="Chromosome"/>
</dbReference>
<keyword evidence="2" id="KW-1185">Reference proteome</keyword>